<dbReference type="Pfam" id="PF00730">
    <property type="entry name" value="HhH-GPD"/>
    <property type="match status" value="1"/>
</dbReference>
<dbReference type="InterPro" id="IPR023170">
    <property type="entry name" value="HhH_base_excis_C"/>
</dbReference>
<proteinExistence type="inferred from homology"/>
<dbReference type="Proteomes" id="UP000178820">
    <property type="component" value="Unassembled WGS sequence"/>
</dbReference>
<dbReference type="GO" id="GO:0000701">
    <property type="term" value="F:purine-specific mismatch base pair DNA N-glycosylase activity"/>
    <property type="evidence" value="ECO:0007669"/>
    <property type="project" value="TreeGrafter"/>
</dbReference>
<keyword evidence="9" id="KW-0326">Glycosidase</keyword>
<accession>A0A1G2I4X3</accession>
<dbReference type="GO" id="GO:0006284">
    <property type="term" value="P:base-excision repair"/>
    <property type="evidence" value="ECO:0007669"/>
    <property type="project" value="InterPro"/>
</dbReference>
<gene>
    <name evidence="11" type="ORF">A3D44_03545</name>
</gene>
<dbReference type="GO" id="GO:0032357">
    <property type="term" value="F:oxidized purine DNA binding"/>
    <property type="evidence" value="ECO:0007669"/>
    <property type="project" value="TreeGrafter"/>
</dbReference>
<dbReference type="SMART" id="SM00478">
    <property type="entry name" value="ENDO3c"/>
    <property type="match status" value="1"/>
</dbReference>
<evidence type="ECO:0000256" key="9">
    <source>
        <dbReference type="ARBA" id="ARBA00023295"/>
    </source>
</evidence>
<keyword evidence="6" id="KW-0408">Iron</keyword>
<dbReference type="SUPFAM" id="SSF48150">
    <property type="entry name" value="DNA-glycosylase"/>
    <property type="match status" value="1"/>
</dbReference>
<evidence type="ECO:0000256" key="1">
    <source>
        <dbReference type="ARBA" id="ARBA00001966"/>
    </source>
</evidence>
<dbReference type="GO" id="GO:0034039">
    <property type="term" value="F:8-oxo-7,8-dihydroguanine DNA N-glycosylase activity"/>
    <property type="evidence" value="ECO:0007669"/>
    <property type="project" value="TreeGrafter"/>
</dbReference>
<dbReference type="GO" id="GO:0035485">
    <property type="term" value="F:adenine/guanine mispair binding"/>
    <property type="evidence" value="ECO:0007669"/>
    <property type="project" value="TreeGrafter"/>
</dbReference>
<comment type="caution">
    <text evidence="11">The sequence shown here is derived from an EMBL/GenBank/DDBJ whole genome shotgun (WGS) entry which is preliminary data.</text>
</comment>
<dbReference type="InterPro" id="IPR003265">
    <property type="entry name" value="HhH-GPD_domain"/>
</dbReference>
<evidence type="ECO:0000256" key="7">
    <source>
        <dbReference type="ARBA" id="ARBA00023014"/>
    </source>
</evidence>
<evidence type="ECO:0000256" key="4">
    <source>
        <dbReference type="ARBA" id="ARBA00022763"/>
    </source>
</evidence>
<evidence type="ECO:0000313" key="11">
    <source>
        <dbReference type="EMBL" id="OGZ69470.1"/>
    </source>
</evidence>
<evidence type="ECO:0000256" key="5">
    <source>
        <dbReference type="ARBA" id="ARBA00022801"/>
    </source>
</evidence>
<reference evidence="11 12" key="1">
    <citation type="journal article" date="2016" name="Nat. Commun.">
        <title>Thousands of microbial genomes shed light on interconnected biogeochemical processes in an aquifer system.</title>
        <authorList>
            <person name="Anantharaman K."/>
            <person name="Brown C.T."/>
            <person name="Hug L.A."/>
            <person name="Sharon I."/>
            <person name="Castelle C.J."/>
            <person name="Probst A.J."/>
            <person name="Thomas B.C."/>
            <person name="Singh A."/>
            <person name="Wilkins M.J."/>
            <person name="Karaoz U."/>
            <person name="Brodie E.L."/>
            <person name="Williams K.H."/>
            <person name="Hubbard S.S."/>
            <person name="Banfield J.F."/>
        </authorList>
    </citation>
    <scope>NUCLEOTIDE SEQUENCE [LARGE SCALE GENOMIC DNA]</scope>
</reference>
<dbReference type="EMBL" id="MHOT01000010">
    <property type="protein sequence ID" value="OGZ69470.1"/>
    <property type="molecule type" value="Genomic_DNA"/>
</dbReference>
<name>A0A1G2I4X3_9BACT</name>
<keyword evidence="5" id="KW-0378">Hydrolase</keyword>
<keyword evidence="7" id="KW-0411">Iron-sulfur</keyword>
<dbReference type="AlphaFoldDB" id="A0A1G2I4X3"/>
<comment type="cofactor">
    <cofactor evidence="1">
        <name>[4Fe-4S] cluster</name>
        <dbReference type="ChEBI" id="CHEBI:49883"/>
    </cofactor>
</comment>
<keyword evidence="8" id="KW-0234">DNA repair</keyword>
<dbReference type="GO" id="GO:0006298">
    <property type="term" value="P:mismatch repair"/>
    <property type="evidence" value="ECO:0007669"/>
    <property type="project" value="TreeGrafter"/>
</dbReference>
<organism evidence="11 12">
    <name type="scientific">Candidatus Staskawiczbacteria bacterium RIFCSPHIGHO2_02_FULL_42_22</name>
    <dbReference type="NCBI Taxonomy" id="1802207"/>
    <lineage>
        <taxon>Bacteria</taxon>
        <taxon>Candidatus Staskawicziibacteriota</taxon>
    </lineage>
</organism>
<dbReference type="PANTHER" id="PTHR42944:SF1">
    <property type="entry name" value="ADENINE DNA GLYCOSYLASE"/>
    <property type="match status" value="1"/>
</dbReference>
<dbReference type="CDD" id="cd00056">
    <property type="entry name" value="ENDO3c"/>
    <property type="match status" value="1"/>
</dbReference>
<dbReference type="InterPro" id="IPR044298">
    <property type="entry name" value="MIG/MutY"/>
</dbReference>
<dbReference type="GO" id="GO:0046872">
    <property type="term" value="F:metal ion binding"/>
    <property type="evidence" value="ECO:0007669"/>
    <property type="project" value="UniProtKB-KW"/>
</dbReference>
<evidence type="ECO:0000256" key="8">
    <source>
        <dbReference type="ARBA" id="ARBA00023204"/>
    </source>
</evidence>
<evidence type="ECO:0000256" key="3">
    <source>
        <dbReference type="ARBA" id="ARBA00022723"/>
    </source>
</evidence>
<evidence type="ECO:0000256" key="2">
    <source>
        <dbReference type="ARBA" id="ARBA00008343"/>
    </source>
</evidence>
<sequence>MQKERIKKFQKLVWDFYQKNKREFAWRKTRDPYKILVSEIMLQQTQADRVIRFYEKWINRFPNFKVLASAKFSEIYPFWQGLGYNRRALALKRAAEKSVKEFDGKLPAEIEKLEEFPGIGPYTARAISIFSFNTPVACIETNIRRVFIHHFFAEKISRKDAEINPSAPLRASAETRGKKINDEQILEIAQRALPAGKARQWHWALMDYGAYLKSTVPNPNRRHKNYNVQSKFEGSLRQIRGTALKILSAKKMDCDELVERLKKATLQTKERIKKVILALEKEGLIKSRKKIYSLK</sequence>
<dbReference type="Gene3D" id="1.10.1670.10">
    <property type="entry name" value="Helix-hairpin-Helix base-excision DNA repair enzymes (C-terminal)"/>
    <property type="match status" value="1"/>
</dbReference>
<feature type="domain" description="HhH-GPD" evidence="10">
    <location>
        <begin position="41"/>
        <end position="211"/>
    </location>
</feature>
<evidence type="ECO:0000256" key="6">
    <source>
        <dbReference type="ARBA" id="ARBA00023004"/>
    </source>
</evidence>
<comment type="similarity">
    <text evidence="2">Belongs to the Nth/MutY family.</text>
</comment>
<keyword evidence="3" id="KW-0479">Metal-binding</keyword>
<dbReference type="InterPro" id="IPR011257">
    <property type="entry name" value="DNA_glycosylase"/>
</dbReference>
<dbReference type="STRING" id="1802207.A3D44_03545"/>
<dbReference type="Gene3D" id="1.10.340.30">
    <property type="entry name" value="Hypothetical protein, domain 2"/>
    <property type="match status" value="1"/>
</dbReference>
<evidence type="ECO:0000313" key="12">
    <source>
        <dbReference type="Proteomes" id="UP000178820"/>
    </source>
</evidence>
<dbReference type="GO" id="GO:0051536">
    <property type="term" value="F:iron-sulfur cluster binding"/>
    <property type="evidence" value="ECO:0007669"/>
    <property type="project" value="UniProtKB-KW"/>
</dbReference>
<protein>
    <recommendedName>
        <fullName evidence="10">HhH-GPD domain-containing protein</fullName>
    </recommendedName>
</protein>
<dbReference type="PANTHER" id="PTHR42944">
    <property type="entry name" value="ADENINE DNA GLYCOSYLASE"/>
    <property type="match status" value="1"/>
</dbReference>
<keyword evidence="4" id="KW-0227">DNA damage</keyword>
<evidence type="ECO:0000259" key="10">
    <source>
        <dbReference type="SMART" id="SM00478"/>
    </source>
</evidence>